<gene>
    <name evidence="1" type="ORF">F4820DRAFT_471863</name>
</gene>
<protein>
    <submittedName>
        <fullName evidence="1">Uncharacterized protein</fullName>
    </submittedName>
</protein>
<reference evidence="1 2" key="1">
    <citation type="journal article" date="2022" name="New Phytol.">
        <title>Ecological generalism drives hyperdiversity of secondary metabolite gene clusters in xylarialean endophytes.</title>
        <authorList>
            <person name="Franco M.E.E."/>
            <person name="Wisecaver J.H."/>
            <person name="Arnold A.E."/>
            <person name="Ju Y.M."/>
            <person name="Slot J.C."/>
            <person name="Ahrendt S."/>
            <person name="Moore L.P."/>
            <person name="Eastman K.E."/>
            <person name="Scott K."/>
            <person name="Konkel Z."/>
            <person name="Mondo S.J."/>
            <person name="Kuo A."/>
            <person name="Hayes R.D."/>
            <person name="Haridas S."/>
            <person name="Andreopoulos B."/>
            <person name="Riley R."/>
            <person name="LaButti K."/>
            <person name="Pangilinan J."/>
            <person name="Lipzen A."/>
            <person name="Amirebrahimi M."/>
            <person name="Yan J."/>
            <person name="Adam C."/>
            <person name="Keymanesh K."/>
            <person name="Ng V."/>
            <person name="Louie K."/>
            <person name="Northen T."/>
            <person name="Drula E."/>
            <person name="Henrissat B."/>
            <person name="Hsieh H.M."/>
            <person name="Youens-Clark K."/>
            <person name="Lutzoni F."/>
            <person name="Miadlikowska J."/>
            <person name="Eastwood D.C."/>
            <person name="Hamelin R.C."/>
            <person name="Grigoriev I.V."/>
            <person name="U'Ren J.M."/>
        </authorList>
    </citation>
    <scope>NUCLEOTIDE SEQUENCE [LARGE SCALE GENOMIC DNA]</scope>
    <source>
        <strain evidence="1 2">CBS 119005</strain>
    </source>
</reference>
<sequence length="291" mass="32694">MSLSGIHKVWRPADLPSLDGLIPLLTGKRLEMFKALEENDSSYELSLLLLKKRVDCITNGRAIFILLHSILKGLLSLDIPGAYVAAMAVKGRQGKWLSSRRDIAQLIELLGQYLDTFKAWKIHRDNPQTPEHSELNLFAKEIDIQYGQRHAKKPFEMRFVRESSVWKVNGYGPGITTDGGTIDEIKDAEKYVRYLEEANAIFRALTAASDQKSSQDDTAGDNDDGRAESDGAIDDNGHGDNRQDDSDEDRSHDLGHDRREIIRNSDDVDDNDSDNDSDSDMDDATLLRKYA</sequence>
<name>A0ACB9YVQ9_9PEZI</name>
<dbReference type="Proteomes" id="UP001497700">
    <property type="component" value="Unassembled WGS sequence"/>
</dbReference>
<evidence type="ECO:0000313" key="1">
    <source>
        <dbReference type="EMBL" id="KAI4863156.1"/>
    </source>
</evidence>
<keyword evidence="2" id="KW-1185">Reference proteome</keyword>
<evidence type="ECO:0000313" key="2">
    <source>
        <dbReference type="Proteomes" id="UP001497700"/>
    </source>
</evidence>
<organism evidence="1 2">
    <name type="scientific">Hypoxylon rubiginosum</name>
    <dbReference type="NCBI Taxonomy" id="110542"/>
    <lineage>
        <taxon>Eukaryota</taxon>
        <taxon>Fungi</taxon>
        <taxon>Dikarya</taxon>
        <taxon>Ascomycota</taxon>
        <taxon>Pezizomycotina</taxon>
        <taxon>Sordariomycetes</taxon>
        <taxon>Xylariomycetidae</taxon>
        <taxon>Xylariales</taxon>
        <taxon>Hypoxylaceae</taxon>
        <taxon>Hypoxylon</taxon>
    </lineage>
</organism>
<proteinExistence type="predicted"/>
<dbReference type="EMBL" id="MU393510">
    <property type="protein sequence ID" value="KAI4863156.1"/>
    <property type="molecule type" value="Genomic_DNA"/>
</dbReference>
<accession>A0ACB9YVQ9</accession>
<comment type="caution">
    <text evidence="1">The sequence shown here is derived from an EMBL/GenBank/DDBJ whole genome shotgun (WGS) entry which is preliminary data.</text>
</comment>